<dbReference type="SUPFAM" id="SSF53300">
    <property type="entry name" value="vWA-like"/>
    <property type="match status" value="1"/>
</dbReference>
<dbReference type="InterPro" id="IPR002035">
    <property type="entry name" value="VWF_A"/>
</dbReference>
<dbReference type="PROSITE" id="PS51123">
    <property type="entry name" value="OMPA_2"/>
    <property type="match status" value="1"/>
</dbReference>
<dbReference type="RefSeq" id="WP_080801970.1">
    <property type="nucleotide sequence ID" value="NZ_LT828542.1"/>
</dbReference>
<evidence type="ECO:0000313" key="8">
    <source>
        <dbReference type="EMBL" id="SLM32361.1"/>
    </source>
</evidence>
<name>A0A1W1HIM9_9BACT</name>
<evidence type="ECO:0000256" key="2">
    <source>
        <dbReference type="ARBA" id="ARBA00023136"/>
    </source>
</evidence>
<keyword evidence="3" id="KW-0998">Cell outer membrane</keyword>
<keyword evidence="2 4" id="KW-0472">Membrane</keyword>
<protein>
    <submittedName>
        <fullName evidence="8">OmpA1</fullName>
    </submittedName>
</protein>
<evidence type="ECO:0000256" key="1">
    <source>
        <dbReference type="ARBA" id="ARBA00004442"/>
    </source>
</evidence>
<proteinExistence type="predicted"/>
<dbReference type="PRINTS" id="PR01021">
    <property type="entry name" value="OMPADOMAIN"/>
</dbReference>
<feature type="chain" id="PRO_5012370770" evidence="5">
    <location>
        <begin position="21"/>
        <end position="377"/>
    </location>
</feature>
<dbReference type="CDD" id="cd00198">
    <property type="entry name" value="vWFA"/>
    <property type="match status" value="1"/>
</dbReference>
<dbReference type="GO" id="GO:0009279">
    <property type="term" value="C:cell outer membrane"/>
    <property type="evidence" value="ECO:0007669"/>
    <property type="project" value="UniProtKB-SubCell"/>
</dbReference>
<comment type="subcellular location">
    <subcellularLocation>
        <location evidence="1">Cell outer membrane</location>
    </subcellularLocation>
</comment>
<keyword evidence="5" id="KW-0732">Signal</keyword>
<feature type="signal peptide" evidence="5">
    <location>
        <begin position="1"/>
        <end position="20"/>
    </location>
</feature>
<dbReference type="InterPro" id="IPR050330">
    <property type="entry name" value="Bact_OuterMem_StrucFunc"/>
</dbReference>
<feature type="domain" description="OmpA-like" evidence="7">
    <location>
        <begin position="261"/>
        <end position="377"/>
    </location>
</feature>
<dbReference type="SUPFAM" id="SSF103088">
    <property type="entry name" value="OmpA-like"/>
    <property type="match status" value="1"/>
</dbReference>
<dbReference type="Proteomes" id="UP000191931">
    <property type="component" value="Unassembled WGS sequence"/>
</dbReference>
<organism evidence="8 9">
    <name type="scientific">Desulfamplus magnetovallimortis</name>
    <dbReference type="NCBI Taxonomy" id="1246637"/>
    <lineage>
        <taxon>Bacteria</taxon>
        <taxon>Pseudomonadati</taxon>
        <taxon>Thermodesulfobacteriota</taxon>
        <taxon>Desulfobacteria</taxon>
        <taxon>Desulfobacterales</taxon>
        <taxon>Desulfobacteraceae</taxon>
        <taxon>Desulfamplus</taxon>
    </lineage>
</organism>
<feature type="domain" description="VWFA" evidence="6">
    <location>
        <begin position="47"/>
        <end position="235"/>
    </location>
</feature>
<reference evidence="8 9" key="1">
    <citation type="submission" date="2017-03" db="EMBL/GenBank/DDBJ databases">
        <authorList>
            <person name="Afonso C.L."/>
            <person name="Miller P.J."/>
            <person name="Scott M.A."/>
            <person name="Spackman E."/>
            <person name="Goraichik I."/>
            <person name="Dimitrov K.M."/>
            <person name="Suarez D.L."/>
            <person name="Swayne D.E."/>
        </authorList>
    </citation>
    <scope>NUCLEOTIDE SEQUENCE [LARGE SCALE GENOMIC DNA]</scope>
    <source>
        <strain evidence="8">PRJEB14757</strain>
    </source>
</reference>
<sequence length="377" mass="41709">MKFFKTMVALPLIVAFFAVGCAVRQPIQQAFTPTIFNSDDYVSAIDNFLIILDASSSMDDIYNGNEKFFTAREIVKHLSQTLPELNQNAGLRSFGHSRQVSDKLTVLFYGMEKYTREGLKEKSALITVAGGTSPMHKAMTAAIEDLENFSGKTAVVIISDCQEAVGLESPITLKTARELKNQMGQEICFYPVFVGDDEEGMILMEEIAAIGKCGFVTKADKLMTGIGMGQFVEDIFLTEKPLTEKPIVEAPPPAPEAVPPPEVVKVWVVDETHFDFDKIIIKPAGFEFLDKVVNVLIARPDLFVKIQGHTDSIGTRKYNDTLSMRRAEAVKAYLADKGIDENRISCEGFGFSKPVASNKTDKGRALNRRVELFPVTK</sequence>
<dbReference type="Gene3D" id="3.40.50.410">
    <property type="entry name" value="von Willebrand factor, type A domain"/>
    <property type="match status" value="1"/>
</dbReference>
<dbReference type="CDD" id="cd07185">
    <property type="entry name" value="OmpA_C-like"/>
    <property type="match status" value="1"/>
</dbReference>
<dbReference type="InterPro" id="IPR036465">
    <property type="entry name" value="vWFA_dom_sf"/>
</dbReference>
<dbReference type="PROSITE" id="PS50234">
    <property type="entry name" value="VWFA"/>
    <property type="match status" value="1"/>
</dbReference>
<dbReference type="PANTHER" id="PTHR30329:SF21">
    <property type="entry name" value="LIPOPROTEIN YIAD-RELATED"/>
    <property type="match status" value="1"/>
</dbReference>
<dbReference type="Gene3D" id="3.30.1330.60">
    <property type="entry name" value="OmpA-like domain"/>
    <property type="match status" value="1"/>
</dbReference>
<evidence type="ECO:0000259" key="6">
    <source>
        <dbReference type="PROSITE" id="PS50234"/>
    </source>
</evidence>
<keyword evidence="9" id="KW-1185">Reference proteome</keyword>
<gene>
    <name evidence="8" type="primary">ompA</name>
    <name evidence="8" type="ORF">MTBBW1_640002</name>
</gene>
<evidence type="ECO:0000256" key="3">
    <source>
        <dbReference type="ARBA" id="ARBA00023237"/>
    </source>
</evidence>
<dbReference type="Pfam" id="PF00691">
    <property type="entry name" value="OmpA"/>
    <property type="match status" value="1"/>
</dbReference>
<evidence type="ECO:0000256" key="4">
    <source>
        <dbReference type="PROSITE-ProRule" id="PRU00473"/>
    </source>
</evidence>
<dbReference type="InterPro" id="IPR006665">
    <property type="entry name" value="OmpA-like"/>
</dbReference>
<evidence type="ECO:0000256" key="5">
    <source>
        <dbReference type="SAM" id="SignalP"/>
    </source>
</evidence>
<dbReference type="EMBL" id="FWEV01000308">
    <property type="protein sequence ID" value="SLM32361.1"/>
    <property type="molecule type" value="Genomic_DNA"/>
</dbReference>
<dbReference type="InterPro" id="IPR006664">
    <property type="entry name" value="OMP_bac"/>
</dbReference>
<dbReference type="InterPro" id="IPR036737">
    <property type="entry name" value="OmpA-like_sf"/>
</dbReference>
<dbReference type="OrthoDB" id="9805566at2"/>
<accession>A0A1W1HIM9</accession>
<dbReference type="PROSITE" id="PS51257">
    <property type="entry name" value="PROKAR_LIPOPROTEIN"/>
    <property type="match status" value="1"/>
</dbReference>
<dbReference type="AlphaFoldDB" id="A0A1W1HIM9"/>
<dbReference type="PANTHER" id="PTHR30329">
    <property type="entry name" value="STATOR ELEMENT OF FLAGELLAR MOTOR COMPLEX"/>
    <property type="match status" value="1"/>
</dbReference>
<evidence type="ECO:0000259" key="7">
    <source>
        <dbReference type="PROSITE" id="PS51123"/>
    </source>
</evidence>
<evidence type="ECO:0000313" key="9">
    <source>
        <dbReference type="Proteomes" id="UP000191931"/>
    </source>
</evidence>
<dbReference type="STRING" id="1246637.MTBBW1_640002"/>